<gene>
    <name evidence="2" type="ORF">H6G18_24150</name>
</gene>
<sequence length="64" mass="7518">MRHIQVQGSRSPFDGDWVYWSSRMGKHPEWHYGDRSDTNKPRSCNRSRSFGSLKCHHNTEILSA</sequence>
<dbReference type="Proteomes" id="UP000607281">
    <property type="component" value="Unassembled WGS sequence"/>
</dbReference>
<reference evidence="2 3" key="1">
    <citation type="journal article" date="2020" name="ISME J.">
        <title>Comparative genomics reveals insights into cyanobacterial evolution and habitat adaptation.</title>
        <authorList>
            <person name="Chen M.Y."/>
            <person name="Teng W.K."/>
            <person name="Zhao L."/>
            <person name="Hu C.X."/>
            <person name="Zhou Y.K."/>
            <person name="Han B.P."/>
            <person name="Song L.R."/>
            <person name="Shu W.S."/>
        </authorList>
    </citation>
    <scope>NUCLEOTIDE SEQUENCE [LARGE SCALE GENOMIC DNA]</scope>
    <source>
        <strain evidence="2 3">FACHB-260</strain>
    </source>
</reference>
<organism evidence="2 3">
    <name type="scientific">Anabaena subtropica FACHB-260</name>
    <dbReference type="NCBI Taxonomy" id="2692884"/>
    <lineage>
        <taxon>Bacteria</taxon>
        <taxon>Bacillati</taxon>
        <taxon>Cyanobacteriota</taxon>
        <taxon>Cyanophyceae</taxon>
        <taxon>Nostocales</taxon>
        <taxon>Nostocaceae</taxon>
        <taxon>Anabaena</taxon>
    </lineage>
</organism>
<accession>A0ABR8CVH7</accession>
<evidence type="ECO:0000313" key="2">
    <source>
        <dbReference type="EMBL" id="MBD2347197.1"/>
    </source>
</evidence>
<feature type="compositionally biased region" description="Basic and acidic residues" evidence="1">
    <location>
        <begin position="30"/>
        <end position="40"/>
    </location>
</feature>
<comment type="caution">
    <text evidence="2">The sequence shown here is derived from an EMBL/GenBank/DDBJ whole genome shotgun (WGS) entry which is preliminary data.</text>
</comment>
<protein>
    <submittedName>
        <fullName evidence="2">Uncharacterized protein</fullName>
    </submittedName>
</protein>
<name>A0ABR8CVH7_9NOST</name>
<evidence type="ECO:0000256" key="1">
    <source>
        <dbReference type="SAM" id="MobiDB-lite"/>
    </source>
</evidence>
<feature type="region of interest" description="Disordered" evidence="1">
    <location>
        <begin position="30"/>
        <end position="49"/>
    </location>
</feature>
<keyword evidence="3" id="KW-1185">Reference proteome</keyword>
<proteinExistence type="predicted"/>
<evidence type="ECO:0000313" key="3">
    <source>
        <dbReference type="Proteomes" id="UP000607281"/>
    </source>
</evidence>
<dbReference type="EMBL" id="JACJRF010000080">
    <property type="protein sequence ID" value="MBD2347197.1"/>
    <property type="molecule type" value="Genomic_DNA"/>
</dbReference>